<comment type="caution">
    <text evidence="2">The sequence shown here is derived from an EMBL/GenBank/DDBJ whole genome shotgun (WGS) entry which is preliminary data.</text>
</comment>
<feature type="region of interest" description="Disordered" evidence="1">
    <location>
        <begin position="1"/>
        <end position="55"/>
    </location>
</feature>
<dbReference type="Proteomes" id="UP001165384">
    <property type="component" value="Unassembled WGS sequence"/>
</dbReference>
<dbReference type="EMBL" id="JAKLTN010000001">
    <property type="protein sequence ID" value="MCG2576364.1"/>
    <property type="molecule type" value="Genomic_DNA"/>
</dbReference>
<gene>
    <name evidence="2" type="ORF">LZ012_05085</name>
</gene>
<evidence type="ECO:0000313" key="2">
    <source>
        <dbReference type="EMBL" id="MCG2576364.1"/>
    </source>
</evidence>
<name>A0ABS9JZL7_9RHOO</name>
<evidence type="ECO:0000313" key="3">
    <source>
        <dbReference type="Proteomes" id="UP001165384"/>
    </source>
</evidence>
<sequence>MNPSTASTASQHAAPPSGQPTPVYRDERQSPAVPASVERNPAQTDDSPAAILGYN</sequence>
<feature type="compositionally biased region" description="Polar residues" evidence="1">
    <location>
        <begin position="1"/>
        <end position="11"/>
    </location>
</feature>
<protein>
    <submittedName>
        <fullName evidence="2">Uncharacterized protein</fullName>
    </submittedName>
</protein>
<reference evidence="2" key="1">
    <citation type="submission" date="2022-01" db="EMBL/GenBank/DDBJ databases">
        <authorList>
            <person name="Jo J.-H."/>
            <person name="Im W.-T."/>
        </authorList>
    </citation>
    <scope>NUCLEOTIDE SEQUENCE</scope>
    <source>
        <strain evidence="2">XY25</strain>
    </source>
</reference>
<organism evidence="2 3">
    <name type="scientific">Dechloromonas hankyongensis</name>
    <dbReference type="NCBI Taxonomy" id="2908002"/>
    <lineage>
        <taxon>Bacteria</taxon>
        <taxon>Pseudomonadati</taxon>
        <taxon>Pseudomonadota</taxon>
        <taxon>Betaproteobacteria</taxon>
        <taxon>Rhodocyclales</taxon>
        <taxon>Azonexaceae</taxon>
        <taxon>Dechloromonas</taxon>
    </lineage>
</organism>
<proteinExistence type="predicted"/>
<dbReference type="RefSeq" id="WP_275708214.1">
    <property type="nucleotide sequence ID" value="NZ_JAKLTN010000001.1"/>
</dbReference>
<keyword evidence="3" id="KW-1185">Reference proteome</keyword>
<accession>A0ABS9JZL7</accession>
<evidence type="ECO:0000256" key="1">
    <source>
        <dbReference type="SAM" id="MobiDB-lite"/>
    </source>
</evidence>